<comment type="caution">
    <text evidence="2">The sequence shown here is derived from an EMBL/GenBank/DDBJ whole genome shotgun (WGS) entry which is preliminary data.</text>
</comment>
<reference evidence="2 3" key="1">
    <citation type="submission" date="2017-12" db="EMBL/GenBank/DDBJ databases">
        <title>Comparative genomics of Botrytis spp.</title>
        <authorList>
            <person name="Valero-Jimenez C.A."/>
            <person name="Tapia P."/>
            <person name="Veloso J."/>
            <person name="Silva-Moreno E."/>
            <person name="Staats M."/>
            <person name="Valdes J.H."/>
            <person name="Van Kan J.A.L."/>
        </authorList>
    </citation>
    <scope>NUCLEOTIDE SEQUENCE [LARGE SCALE GENOMIC DNA]</scope>
    <source>
        <strain evidence="2 3">MUCL435</strain>
    </source>
</reference>
<feature type="compositionally biased region" description="Basic and acidic residues" evidence="1">
    <location>
        <begin position="139"/>
        <end position="150"/>
    </location>
</feature>
<evidence type="ECO:0000256" key="1">
    <source>
        <dbReference type="SAM" id="MobiDB-lite"/>
    </source>
</evidence>
<proteinExistence type="predicted"/>
<accession>A0A4S8QYP9</accession>
<protein>
    <submittedName>
        <fullName evidence="2">Uncharacterized protein</fullName>
    </submittedName>
</protein>
<feature type="region of interest" description="Disordered" evidence="1">
    <location>
        <begin position="103"/>
        <end position="151"/>
    </location>
</feature>
<sequence length="168" mass="18092">MAYDRVKLRKAKKPNYSNPHKAHLSASERRSRAFGNTTTEAEREPGIVSVEAAAVIEASGTKLSRKEARASAAKAAKQKRRRDSRIAKANAAEVNRLLASKEIKASDRGNNGNIGGEVGQEGERPLSVGSRESMSSVKDLNEAVKKDRGRMNSGAGLTFVGLAFRSKV</sequence>
<organism evidence="2 3">
    <name type="scientific">Botrytis galanthina</name>
    <dbReference type="NCBI Taxonomy" id="278940"/>
    <lineage>
        <taxon>Eukaryota</taxon>
        <taxon>Fungi</taxon>
        <taxon>Dikarya</taxon>
        <taxon>Ascomycota</taxon>
        <taxon>Pezizomycotina</taxon>
        <taxon>Leotiomycetes</taxon>
        <taxon>Helotiales</taxon>
        <taxon>Sclerotiniaceae</taxon>
        <taxon>Botrytis</taxon>
    </lineage>
</organism>
<evidence type="ECO:0000313" key="3">
    <source>
        <dbReference type="Proteomes" id="UP000308671"/>
    </source>
</evidence>
<dbReference type="Proteomes" id="UP000308671">
    <property type="component" value="Unassembled WGS sequence"/>
</dbReference>
<name>A0A4S8QYP9_9HELO</name>
<gene>
    <name evidence="2" type="ORF">BGAL_0228g00190</name>
</gene>
<keyword evidence="3" id="KW-1185">Reference proteome</keyword>
<dbReference type="EMBL" id="PQXL01000228">
    <property type="protein sequence ID" value="THV48785.1"/>
    <property type="molecule type" value="Genomic_DNA"/>
</dbReference>
<feature type="region of interest" description="Disordered" evidence="1">
    <location>
        <begin position="1"/>
        <end position="45"/>
    </location>
</feature>
<dbReference type="AlphaFoldDB" id="A0A4S8QYP9"/>
<evidence type="ECO:0000313" key="2">
    <source>
        <dbReference type="EMBL" id="THV48785.1"/>
    </source>
</evidence>
<feature type="region of interest" description="Disordered" evidence="1">
    <location>
        <begin position="59"/>
        <end position="87"/>
    </location>
</feature>
<dbReference type="OrthoDB" id="3560213at2759"/>